<comment type="caution">
    <text evidence="1">The sequence shown here is derived from an EMBL/GenBank/DDBJ whole genome shotgun (WGS) entry which is preliminary data.</text>
</comment>
<gene>
    <name evidence="1" type="ORF">EYG76_00875</name>
</gene>
<sequence>MESPLYITSIGIDISSNDVRTSSNIIKKINKELPLVVPNGIKSVLSNITGDDIVITSLVPEELIKENNSSILSLLKKHAEGFDDLNGISWDPKEARAGISYAMAKAGSNYGDSIIVSFDTYGGEDIVNEMALFVEDIGKKYGFDVGSSVSEYPKEIPGVGYSGRDTDDPVVVITFKELKDLPKLAGLIFGGLLSFNNLYFVKCGSSTDILPPGVIYTMSAFLNGNVIDLYPGIIKRCNII</sequence>
<evidence type="ECO:0000313" key="2">
    <source>
        <dbReference type="Proteomes" id="UP000605144"/>
    </source>
</evidence>
<proteinExistence type="predicted"/>
<protein>
    <submittedName>
        <fullName evidence="1">Uncharacterized protein</fullName>
    </submittedName>
</protein>
<name>A0A832YSL7_9EURY</name>
<dbReference type="Proteomes" id="UP000605144">
    <property type="component" value="Unassembled WGS sequence"/>
</dbReference>
<dbReference type="AlphaFoldDB" id="A0A832YSL7"/>
<organism evidence="1 2">
    <name type="scientific">Methanothermococcus okinawensis</name>
    <dbReference type="NCBI Taxonomy" id="155863"/>
    <lineage>
        <taxon>Archaea</taxon>
        <taxon>Methanobacteriati</taxon>
        <taxon>Methanobacteriota</taxon>
        <taxon>Methanomada group</taxon>
        <taxon>Methanococci</taxon>
        <taxon>Methanococcales</taxon>
        <taxon>Methanococcaceae</taxon>
        <taxon>Methanothermococcus</taxon>
    </lineage>
</organism>
<accession>A0A832YSL7</accession>
<dbReference type="PIRSF" id="PIRSF005278">
    <property type="entry name" value="UCP005278"/>
    <property type="match status" value="1"/>
</dbReference>
<evidence type="ECO:0000313" key="1">
    <source>
        <dbReference type="EMBL" id="HIP16844.1"/>
    </source>
</evidence>
<dbReference type="InterPro" id="IPR012021">
    <property type="entry name" value="UCP005278"/>
</dbReference>
<reference evidence="1" key="1">
    <citation type="journal article" date="2020" name="ISME J.">
        <title>Gammaproteobacteria mediating utilization of methyl-, sulfur- and petroleum organic compounds in deep ocean hydrothermal plumes.</title>
        <authorList>
            <person name="Zhou Z."/>
            <person name="Liu Y."/>
            <person name="Pan J."/>
            <person name="Cron B.R."/>
            <person name="Toner B.M."/>
            <person name="Anantharaman K."/>
            <person name="Breier J.A."/>
            <person name="Dick G.J."/>
            <person name="Li M."/>
        </authorList>
    </citation>
    <scope>NUCLEOTIDE SEQUENCE</scope>
    <source>
        <strain evidence="1">SZUA-1385</strain>
    </source>
</reference>
<dbReference type="EMBL" id="DQSV01000015">
    <property type="protein sequence ID" value="HIP16844.1"/>
    <property type="molecule type" value="Genomic_DNA"/>
</dbReference>